<dbReference type="EMBL" id="FTMS01000001">
    <property type="protein sequence ID" value="SIP86727.1"/>
    <property type="molecule type" value="Genomic_DNA"/>
</dbReference>
<accession>A0A1N6N3S6</accession>
<organism evidence="2 3">
    <name type="scientific">Alkalispirochaeta americana</name>
    <dbReference type="NCBI Taxonomy" id="159291"/>
    <lineage>
        <taxon>Bacteria</taxon>
        <taxon>Pseudomonadati</taxon>
        <taxon>Spirochaetota</taxon>
        <taxon>Spirochaetia</taxon>
        <taxon>Spirochaetales</taxon>
        <taxon>Spirochaetaceae</taxon>
        <taxon>Alkalispirochaeta</taxon>
    </lineage>
</organism>
<evidence type="ECO:0000313" key="3">
    <source>
        <dbReference type="Proteomes" id="UP000186400"/>
    </source>
</evidence>
<dbReference type="OrthoDB" id="2942826at2"/>
<dbReference type="Pfam" id="PF20068">
    <property type="entry name" value="Amphi-Trp"/>
    <property type="match status" value="1"/>
</dbReference>
<gene>
    <name evidence="2" type="ORF">SAMN05920897_1014</name>
</gene>
<sequence length="89" mass="10226">MKMNVFKGKETQSRKEAADFLRQIAERIEAGRIVLGSGTQEASLDIPETVKLEVEIDQKRKDSRGLRHKLELELTWYEGDTSHQGVEIR</sequence>
<dbReference type="RefSeq" id="WP_076487252.1">
    <property type="nucleotide sequence ID" value="NZ_FTMS01000001.1"/>
</dbReference>
<dbReference type="NCBIfam" id="TIGR04354">
    <property type="entry name" value="amphi-Trp"/>
    <property type="match status" value="1"/>
</dbReference>
<reference evidence="2 3" key="1">
    <citation type="submission" date="2017-01" db="EMBL/GenBank/DDBJ databases">
        <authorList>
            <person name="Mah S.A."/>
            <person name="Swanson W.J."/>
            <person name="Moy G.W."/>
            <person name="Vacquier V.D."/>
        </authorList>
    </citation>
    <scope>NUCLEOTIDE SEQUENCE [LARGE SCALE GENOMIC DNA]</scope>
    <source>
        <strain evidence="2 3">ASpG1</strain>
    </source>
</reference>
<protein>
    <submittedName>
        <fullName evidence="2">Amphi-Trp domain-containing protein</fullName>
    </submittedName>
</protein>
<dbReference type="AlphaFoldDB" id="A0A1N6N3S6"/>
<evidence type="ECO:0000313" key="2">
    <source>
        <dbReference type="EMBL" id="SIP86727.1"/>
    </source>
</evidence>
<keyword evidence="3" id="KW-1185">Reference proteome</keyword>
<evidence type="ECO:0000259" key="1">
    <source>
        <dbReference type="Pfam" id="PF20068"/>
    </source>
</evidence>
<name>A0A1N6N3S6_9SPIO</name>
<feature type="domain" description="Amphi-Trp" evidence="1">
    <location>
        <begin position="5"/>
        <end position="88"/>
    </location>
</feature>
<dbReference type="Proteomes" id="UP000186400">
    <property type="component" value="Unassembled WGS sequence"/>
</dbReference>
<dbReference type="InterPro" id="IPR027598">
    <property type="entry name" value="Amphi-Trp_dom"/>
</dbReference>
<proteinExistence type="predicted"/>